<evidence type="ECO:0000313" key="10">
    <source>
        <dbReference type="RefSeq" id="XP_028991620.1"/>
    </source>
</evidence>
<dbReference type="InParanoid" id="A0A6P7LBY0"/>
<dbReference type="PANTHER" id="PTHR22809">
    <property type="entry name" value="METHYLTRANSFERASE-RELATED"/>
    <property type="match status" value="1"/>
</dbReference>
<dbReference type="RefSeq" id="XP_028991620.1">
    <property type="nucleotide sequence ID" value="XM_029135787.3"/>
</dbReference>
<dbReference type="GO" id="GO:0008033">
    <property type="term" value="P:tRNA processing"/>
    <property type="evidence" value="ECO:0007669"/>
    <property type="project" value="UniProtKB-KW"/>
</dbReference>
<feature type="compositionally biased region" description="Polar residues" evidence="7">
    <location>
        <begin position="178"/>
        <end position="190"/>
    </location>
</feature>
<dbReference type="Pfam" id="PF08242">
    <property type="entry name" value="Methyltransf_12"/>
    <property type="match status" value="1"/>
</dbReference>
<accession>A0A6P7LBY0</accession>
<dbReference type="PIRSF" id="PIRSF037755">
    <property type="entry name" value="Mettl2_prd"/>
    <property type="match status" value="1"/>
</dbReference>
<comment type="function">
    <text evidence="6">S-adenosyl-L-methionine-dependent methyltransferase.</text>
</comment>
<dbReference type="SUPFAM" id="SSF53335">
    <property type="entry name" value="S-adenosyl-L-methionine-dependent methyltransferases"/>
    <property type="match status" value="1"/>
</dbReference>
<evidence type="ECO:0000256" key="6">
    <source>
        <dbReference type="PIRNR" id="PIRNR037755"/>
    </source>
</evidence>
<sequence length="389" mass="44705">MHNMCRLSVAKLVRDFNRFSKRLKSSGERPSAPLGSRFLTNSEDVFKHNMWDHVQWTEEDKENARQKAEVNSSVQIPLNEQGTFDTDACQYWDRFYKVHQDKFFKDRKWLLLEFPELLPSAAKSCVIHRCEGDQEAEMSLPTGSSMEPVTRHHQRSGAPGSTDTSAGQTDCKGEALENTESSKQTPTFPGQQSSFRIFEVGCGVGNSVFPIIESIKETDAFLYCCDFSPCAIQLVKNHPDYDASVCHAFVNDVCEEMSSFPFPPQSLDVILAVFVLSSIHPERLQGVVDRLSTYLKHGGIFLFRDYGRYDFSQLRFKKGRCLSENFYTRGDGTCVYFFTKEEVHNLFSEAGLQEIQNLEDRRLQVNRGKKVVMHRVWMQSKYRKPYKKT</sequence>
<name>A0A6P7LBY0_BETSP</name>
<dbReference type="GeneID" id="114846756"/>
<dbReference type="EC" id="2.1.1.-" evidence="6"/>
<evidence type="ECO:0000256" key="2">
    <source>
        <dbReference type="ARBA" id="ARBA00022603"/>
    </source>
</evidence>
<organism evidence="9 10">
    <name type="scientific">Betta splendens</name>
    <name type="common">Siamese fighting fish</name>
    <dbReference type="NCBI Taxonomy" id="158456"/>
    <lineage>
        <taxon>Eukaryota</taxon>
        <taxon>Metazoa</taxon>
        <taxon>Chordata</taxon>
        <taxon>Craniata</taxon>
        <taxon>Vertebrata</taxon>
        <taxon>Euteleostomi</taxon>
        <taxon>Actinopterygii</taxon>
        <taxon>Neopterygii</taxon>
        <taxon>Teleostei</taxon>
        <taxon>Neoteleostei</taxon>
        <taxon>Acanthomorphata</taxon>
        <taxon>Anabantaria</taxon>
        <taxon>Anabantiformes</taxon>
        <taxon>Anabantoidei</taxon>
        <taxon>Osphronemidae</taxon>
        <taxon>Betta</taxon>
    </lineage>
</organism>
<evidence type="ECO:0000256" key="5">
    <source>
        <dbReference type="ARBA" id="ARBA00022694"/>
    </source>
</evidence>
<gene>
    <name evidence="10" type="primary">mettl8</name>
</gene>
<evidence type="ECO:0000256" key="4">
    <source>
        <dbReference type="ARBA" id="ARBA00022691"/>
    </source>
</evidence>
<evidence type="ECO:0000259" key="8">
    <source>
        <dbReference type="Pfam" id="PF08242"/>
    </source>
</evidence>
<dbReference type="Gene3D" id="3.40.50.150">
    <property type="entry name" value="Vaccinia Virus protein VP39"/>
    <property type="match status" value="1"/>
</dbReference>
<evidence type="ECO:0000256" key="1">
    <source>
        <dbReference type="ARBA" id="ARBA00009725"/>
    </source>
</evidence>
<dbReference type="InterPro" id="IPR029063">
    <property type="entry name" value="SAM-dependent_MTases_sf"/>
</dbReference>
<dbReference type="CDD" id="cd02440">
    <property type="entry name" value="AdoMet_MTases"/>
    <property type="match status" value="1"/>
</dbReference>
<protein>
    <recommendedName>
        <fullName evidence="6">tRNA N(3)-cytidine methyltransferase</fullName>
        <ecNumber evidence="6">2.1.1.-</ecNumber>
    </recommendedName>
</protein>
<keyword evidence="2 6" id="KW-0489">Methyltransferase</keyword>
<feature type="region of interest" description="Disordered" evidence="7">
    <location>
        <begin position="136"/>
        <end position="190"/>
    </location>
</feature>
<dbReference type="CTD" id="79828"/>
<dbReference type="OrthoDB" id="417697at2759"/>
<evidence type="ECO:0000256" key="7">
    <source>
        <dbReference type="SAM" id="MobiDB-lite"/>
    </source>
</evidence>
<dbReference type="Proteomes" id="UP000515150">
    <property type="component" value="Chromosome 21"/>
</dbReference>
<evidence type="ECO:0000256" key="3">
    <source>
        <dbReference type="ARBA" id="ARBA00022679"/>
    </source>
</evidence>
<proteinExistence type="inferred from homology"/>
<keyword evidence="5" id="KW-0819">tRNA processing</keyword>
<dbReference type="AlphaFoldDB" id="A0A6P7LBY0"/>
<dbReference type="PANTHER" id="PTHR22809:SF3">
    <property type="entry name" value="TRNA N(3)-METHYLCYTIDINE METHYLTRANSFERASE"/>
    <property type="match status" value="1"/>
</dbReference>
<dbReference type="GO" id="GO:0032259">
    <property type="term" value="P:methylation"/>
    <property type="evidence" value="ECO:0007669"/>
    <property type="project" value="UniProtKB-KW"/>
</dbReference>
<feature type="compositionally biased region" description="Polar residues" evidence="7">
    <location>
        <begin position="159"/>
        <end position="168"/>
    </location>
</feature>
<comment type="similarity">
    <text evidence="1 6">Belongs to the methyltransferase superfamily. METL family.</text>
</comment>
<keyword evidence="9" id="KW-1185">Reference proteome</keyword>
<dbReference type="InterPro" id="IPR026113">
    <property type="entry name" value="METTL2/6/8-like"/>
</dbReference>
<keyword evidence="4" id="KW-0949">S-adenosyl-L-methionine</keyword>
<reference evidence="10" key="1">
    <citation type="submission" date="2025-08" db="UniProtKB">
        <authorList>
            <consortium name="RefSeq"/>
        </authorList>
    </citation>
    <scope>IDENTIFICATION</scope>
</reference>
<dbReference type="KEGG" id="bspl:114846756"/>
<evidence type="ECO:0000313" key="9">
    <source>
        <dbReference type="Proteomes" id="UP000515150"/>
    </source>
</evidence>
<dbReference type="GO" id="GO:0052735">
    <property type="term" value="F:tRNA (cytidine-3-)-methyltransferase activity"/>
    <property type="evidence" value="ECO:0007669"/>
    <property type="project" value="TreeGrafter"/>
</dbReference>
<dbReference type="InterPro" id="IPR013217">
    <property type="entry name" value="Methyltransf_12"/>
</dbReference>
<keyword evidence="3 6" id="KW-0808">Transferase</keyword>
<feature type="domain" description="Methyltransferase type 12" evidence="8">
    <location>
        <begin position="199"/>
        <end position="301"/>
    </location>
</feature>